<protein>
    <submittedName>
        <fullName evidence="2">DUF1454 domain-containing protein</fullName>
    </submittedName>
</protein>
<evidence type="ECO:0000256" key="1">
    <source>
        <dbReference type="SAM" id="SignalP"/>
    </source>
</evidence>
<reference evidence="2 3" key="1">
    <citation type="submission" date="2018-03" db="EMBL/GenBank/DDBJ databases">
        <title>Draft genome sequence of the first documented clinical Siccibacter turicensis isolate in Austria.</title>
        <authorList>
            <person name="Lepuschitz S."/>
            <person name="Pekard-Amenitsch S."/>
            <person name="Haunold R."/>
            <person name="Schill S."/>
            <person name="Mach R."/>
            <person name="Allerberger F."/>
            <person name="Ruppitsch W."/>
            <person name="Forsythe S.J."/>
        </authorList>
    </citation>
    <scope>NUCLEOTIDE SEQUENCE [LARGE SCALE GENOMIC DNA]</scope>
    <source>
        <strain evidence="2 3">6100069499-17</strain>
    </source>
</reference>
<organism evidence="2 3">
    <name type="scientific">Siccibacter turicensis</name>
    <dbReference type="NCBI Taxonomy" id="357233"/>
    <lineage>
        <taxon>Bacteria</taxon>
        <taxon>Pseudomonadati</taxon>
        <taxon>Pseudomonadota</taxon>
        <taxon>Gammaproteobacteria</taxon>
        <taxon>Enterobacterales</taxon>
        <taxon>Enterobacteriaceae</taxon>
        <taxon>Siccibacter</taxon>
    </lineage>
</organism>
<sequence>MNHVLRTLVLILLPMTLCRTALAEEPVATTSPTAPYLLPGSPTFDLTITQFREKFNVDNPGMTLNEFRAIVSSRDKITLTRAATKINENLYASTALERGTLKIKSMQITWLPIQGPEQKAAKAKAMAYMAALIRAFTPGISVKQSMERLSALLSEGKARRYYEKSEGAIRYVVADNGEKGLTVAVEPIKLALSDTPDVNN</sequence>
<dbReference type="Proteomes" id="UP000240212">
    <property type="component" value="Unassembled WGS sequence"/>
</dbReference>
<comment type="caution">
    <text evidence="2">The sequence shown here is derived from an EMBL/GenBank/DDBJ whole genome shotgun (WGS) entry which is preliminary data.</text>
</comment>
<dbReference type="OrthoDB" id="6503911at2"/>
<dbReference type="AlphaFoldDB" id="A0A2P8VFB8"/>
<keyword evidence="3" id="KW-1185">Reference proteome</keyword>
<dbReference type="InterPro" id="IPR009918">
    <property type="entry name" value="DUF1454"/>
</dbReference>
<dbReference type="EMBL" id="PYEP01000009">
    <property type="protein sequence ID" value="PSN06226.1"/>
    <property type="molecule type" value="Genomic_DNA"/>
</dbReference>
<gene>
    <name evidence="2" type="ORF">C7G83_18410</name>
</gene>
<keyword evidence="1" id="KW-0732">Signal</keyword>
<evidence type="ECO:0000313" key="2">
    <source>
        <dbReference type="EMBL" id="PSN06226.1"/>
    </source>
</evidence>
<dbReference type="Pfam" id="PF07305">
    <property type="entry name" value="DUF1454"/>
    <property type="match status" value="1"/>
</dbReference>
<dbReference type="RefSeq" id="WP_024547486.1">
    <property type="nucleotide sequence ID" value="NZ_CP188034.1"/>
</dbReference>
<accession>A0A2P8VFB8</accession>
<feature type="chain" id="PRO_5015107543" evidence="1">
    <location>
        <begin position="24"/>
        <end position="200"/>
    </location>
</feature>
<dbReference type="STRING" id="1388748.GCA_000463155_00119"/>
<name>A0A2P8VFB8_9ENTR</name>
<feature type="signal peptide" evidence="1">
    <location>
        <begin position="1"/>
        <end position="23"/>
    </location>
</feature>
<evidence type="ECO:0000313" key="3">
    <source>
        <dbReference type="Proteomes" id="UP000240212"/>
    </source>
</evidence>
<proteinExistence type="predicted"/>